<keyword evidence="3" id="KW-1185">Reference proteome</keyword>
<organism evidence="3 4">
    <name type="scientific">Ascaris lumbricoides</name>
    <name type="common">Giant roundworm</name>
    <dbReference type="NCBI Taxonomy" id="6252"/>
    <lineage>
        <taxon>Eukaryota</taxon>
        <taxon>Metazoa</taxon>
        <taxon>Ecdysozoa</taxon>
        <taxon>Nematoda</taxon>
        <taxon>Chromadorea</taxon>
        <taxon>Rhabditida</taxon>
        <taxon>Spirurina</taxon>
        <taxon>Ascaridomorpha</taxon>
        <taxon>Ascaridoidea</taxon>
        <taxon>Ascarididae</taxon>
        <taxon>Ascaris</taxon>
    </lineage>
</organism>
<keyword evidence="2" id="KW-0732">Signal</keyword>
<proteinExistence type="predicted"/>
<accession>A0A0M3HW83</accession>
<evidence type="ECO:0000313" key="3">
    <source>
        <dbReference type="Proteomes" id="UP000036681"/>
    </source>
</evidence>
<sequence>MQFILFVVMITVLIGRSTALFFGGGCSCTLPLPICFCLPTPLFPPCGSSNVYPEDQQGTQELPQNSAESTYNILKASCNSGPSERYYQSPEPKHTSSNERKRRRRIGYPQAASIYGNKRKAIFEVSQAAQHARIPEAAISRHVFDREFDKMRTGRRHLADDSGLDSAPIEKQAFPLREGMEVEETVVARQSSAPNARKYPYYPHQEEISAYDEFETAD</sequence>
<name>A0A0M3HW83_ASCLU</name>
<feature type="signal peptide" evidence="2">
    <location>
        <begin position="1"/>
        <end position="19"/>
    </location>
</feature>
<evidence type="ECO:0000256" key="1">
    <source>
        <dbReference type="SAM" id="MobiDB-lite"/>
    </source>
</evidence>
<dbReference type="Proteomes" id="UP000036681">
    <property type="component" value="Unplaced"/>
</dbReference>
<feature type="chain" id="PRO_5005656768" evidence="2">
    <location>
        <begin position="20"/>
        <end position="218"/>
    </location>
</feature>
<evidence type="ECO:0000313" key="4">
    <source>
        <dbReference type="WBParaSite" id="ALUE_0000736001-mRNA-1"/>
    </source>
</evidence>
<dbReference type="WBParaSite" id="ALUE_0000736001-mRNA-1">
    <property type="protein sequence ID" value="ALUE_0000736001-mRNA-1"/>
    <property type="gene ID" value="ALUE_0000736001"/>
</dbReference>
<dbReference type="AlphaFoldDB" id="A0A0M3HW83"/>
<feature type="region of interest" description="Disordered" evidence="1">
    <location>
        <begin position="81"/>
        <end position="108"/>
    </location>
</feature>
<protein>
    <submittedName>
        <fullName evidence="4">Uncharacterized protein</fullName>
    </submittedName>
</protein>
<evidence type="ECO:0000256" key="2">
    <source>
        <dbReference type="SAM" id="SignalP"/>
    </source>
</evidence>
<reference evidence="4" key="1">
    <citation type="submission" date="2017-02" db="UniProtKB">
        <authorList>
            <consortium name="WormBaseParasite"/>
        </authorList>
    </citation>
    <scope>IDENTIFICATION</scope>
</reference>